<dbReference type="InterPro" id="IPR015422">
    <property type="entry name" value="PyrdxlP-dep_Trfase_small"/>
</dbReference>
<evidence type="ECO:0000259" key="3">
    <source>
        <dbReference type="Pfam" id="PF00464"/>
    </source>
</evidence>
<dbReference type="AlphaFoldDB" id="X1G4A9"/>
<protein>
    <recommendedName>
        <fullName evidence="3">Serine hydroxymethyltransferase-like domain-containing protein</fullName>
    </recommendedName>
</protein>
<dbReference type="GO" id="GO:0004372">
    <property type="term" value="F:glycine hydroxymethyltransferase activity"/>
    <property type="evidence" value="ECO:0007669"/>
    <property type="project" value="InterPro"/>
</dbReference>
<accession>X1G4A9</accession>
<dbReference type="PIRSF" id="PIRSF000412">
    <property type="entry name" value="SHMT"/>
    <property type="match status" value="1"/>
</dbReference>
<reference evidence="4" key="1">
    <citation type="journal article" date="2014" name="Front. Microbiol.">
        <title>High frequency of phylogenetically diverse reductive dehalogenase-homologous genes in deep subseafloor sedimentary metagenomes.</title>
        <authorList>
            <person name="Kawai M."/>
            <person name="Futagami T."/>
            <person name="Toyoda A."/>
            <person name="Takaki Y."/>
            <person name="Nishi S."/>
            <person name="Hori S."/>
            <person name="Arai W."/>
            <person name="Tsubouchi T."/>
            <person name="Morono Y."/>
            <person name="Uchiyama I."/>
            <person name="Ito T."/>
            <person name="Fujiyama A."/>
            <person name="Inagaki F."/>
            <person name="Takami H."/>
        </authorList>
    </citation>
    <scope>NUCLEOTIDE SEQUENCE</scope>
    <source>
        <strain evidence="4">Expedition CK06-06</strain>
    </source>
</reference>
<dbReference type="GO" id="GO:0035999">
    <property type="term" value="P:tetrahydrofolate interconversion"/>
    <property type="evidence" value="ECO:0007669"/>
    <property type="project" value="InterPro"/>
</dbReference>
<sequence length="385" mass="42078">ETLLEKLSCKGYHEGIFSALKEADGEVYELIRREYERLQNSIQLVAAENRCSPAVLAALGSVVQNKTAEGFVGARMHGGCEVVDDVEALAVARAKKAFGAKYANVQPHSGTQANQIVLTALLNSGDKVLSMGLDQGGHYSHGARASFPGKFFEVESYYVDRETFLLDYDAVRQQALKVKPKLIICGASAYSRTIDFKKFREIADEVGAYLLADISHISGLVVAGAHPSPVNYAHFTTTSTYKPGGPRGGLIVMGSRDDRRQTTDDRRELWELIDRATFPGVQGTPYLNNVAAKAVFFKETLSDGYKARQFKIIENAKRLANGLLDLGYDVLTGGTDNHIVLINVSNLREGFTGVVAQKCLEECGIIVDMNKMPYDKRRAAVTSGI</sequence>
<dbReference type="InterPro" id="IPR039429">
    <property type="entry name" value="SHMT-like_dom"/>
</dbReference>
<dbReference type="InterPro" id="IPR015421">
    <property type="entry name" value="PyrdxlP-dep_Trfase_major"/>
</dbReference>
<evidence type="ECO:0000256" key="2">
    <source>
        <dbReference type="ARBA" id="ARBA00022898"/>
    </source>
</evidence>
<evidence type="ECO:0000256" key="1">
    <source>
        <dbReference type="ARBA" id="ARBA00001933"/>
    </source>
</evidence>
<dbReference type="PANTHER" id="PTHR11680">
    <property type="entry name" value="SERINE HYDROXYMETHYLTRANSFERASE"/>
    <property type="match status" value="1"/>
</dbReference>
<gene>
    <name evidence="4" type="ORF">S03H2_05702</name>
</gene>
<dbReference type="SUPFAM" id="SSF53383">
    <property type="entry name" value="PLP-dependent transferases"/>
    <property type="match status" value="1"/>
</dbReference>
<dbReference type="InterPro" id="IPR015424">
    <property type="entry name" value="PyrdxlP-dep_Trfase"/>
</dbReference>
<dbReference type="PANTHER" id="PTHR11680:SF35">
    <property type="entry name" value="SERINE HYDROXYMETHYLTRANSFERASE 1"/>
    <property type="match status" value="1"/>
</dbReference>
<feature type="domain" description="Serine hydroxymethyltransferase-like" evidence="3">
    <location>
        <begin position="20"/>
        <end position="385"/>
    </location>
</feature>
<name>X1G4A9_9ZZZZ</name>
<dbReference type="Gene3D" id="3.40.640.10">
    <property type="entry name" value="Type I PLP-dependent aspartate aminotransferase-like (Major domain)"/>
    <property type="match status" value="1"/>
</dbReference>
<keyword evidence="2" id="KW-0663">Pyridoxal phosphate</keyword>
<dbReference type="GO" id="GO:0019264">
    <property type="term" value="P:glycine biosynthetic process from serine"/>
    <property type="evidence" value="ECO:0007669"/>
    <property type="project" value="InterPro"/>
</dbReference>
<dbReference type="Gene3D" id="3.90.1150.10">
    <property type="entry name" value="Aspartate Aminotransferase, domain 1"/>
    <property type="match status" value="1"/>
</dbReference>
<dbReference type="EMBL" id="BARU01002411">
    <property type="protein sequence ID" value="GAH27858.1"/>
    <property type="molecule type" value="Genomic_DNA"/>
</dbReference>
<dbReference type="CDD" id="cd00378">
    <property type="entry name" value="SHMT"/>
    <property type="match status" value="1"/>
</dbReference>
<comment type="cofactor">
    <cofactor evidence="1">
        <name>pyridoxal 5'-phosphate</name>
        <dbReference type="ChEBI" id="CHEBI:597326"/>
    </cofactor>
</comment>
<proteinExistence type="predicted"/>
<dbReference type="Pfam" id="PF00464">
    <property type="entry name" value="SHMT"/>
    <property type="match status" value="1"/>
</dbReference>
<dbReference type="NCBIfam" id="NF000586">
    <property type="entry name" value="PRK00011.1"/>
    <property type="match status" value="1"/>
</dbReference>
<comment type="caution">
    <text evidence="4">The sequence shown here is derived from an EMBL/GenBank/DDBJ whole genome shotgun (WGS) entry which is preliminary data.</text>
</comment>
<evidence type="ECO:0000313" key="4">
    <source>
        <dbReference type="EMBL" id="GAH27858.1"/>
    </source>
</evidence>
<dbReference type="InterPro" id="IPR049943">
    <property type="entry name" value="Ser_HO-MeTrfase-like"/>
</dbReference>
<dbReference type="InterPro" id="IPR001085">
    <property type="entry name" value="Ser_HO-MeTrfase"/>
</dbReference>
<feature type="non-terminal residue" evidence="4">
    <location>
        <position position="385"/>
    </location>
</feature>
<organism evidence="4">
    <name type="scientific">marine sediment metagenome</name>
    <dbReference type="NCBI Taxonomy" id="412755"/>
    <lineage>
        <taxon>unclassified sequences</taxon>
        <taxon>metagenomes</taxon>
        <taxon>ecological metagenomes</taxon>
    </lineage>
</organism>
<feature type="non-terminal residue" evidence="4">
    <location>
        <position position="1"/>
    </location>
</feature>
<dbReference type="GO" id="GO:0005829">
    <property type="term" value="C:cytosol"/>
    <property type="evidence" value="ECO:0007669"/>
    <property type="project" value="TreeGrafter"/>
</dbReference>
<dbReference type="GO" id="GO:0030170">
    <property type="term" value="F:pyridoxal phosphate binding"/>
    <property type="evidence" value="ECO:0007669"/>
    <property type="project" value="InterPro"/>
</dbReference>